<evidence type="ECO:0000256" key="4">
    <source>
        <dbReference type="ARBA" id="ARBA00022980"/>
    </source>
</evidence>
<dbReference type="GO" id="GO:0003735">
    <property type="term" value="F:structural constituent of ribosome"/>
    <property type="evidence" value="ECO:0007669"/>
    <property type="project" value="InterPro"/>
</dbReference>
<keyword evidence="9" id="KW-1185">Reference proteome</keyword>
<dbReference type="GO" id="GO:0006412">
    <property type="term" value="P:translation"/>
    <property type="evidence" value="ECO:0007669"/>
    <property type="project" value="InterPro"/>
</dbReference>
<dbReference type="KEGG" id="pavi:110759606"/>
<dbReference type="RefSeq" id="XP_021817382.1">
    <property type="nucleotide sequence ID" value="XM_021961690.1"/>
</dbReference>
<dbReference type="SUPFAM" id="SSF52166">
    <property type="entry name" value="Ribosomal protein L4"/>
    <property type="match status" value="1"/>
</dbReference>
<evidence type="ECO:0000313" key="10">
    <source>
        <dbReference type="RefSeq" id="XP_021817382.1"/>
    </source>
</evidence>
<keyword evidence="3" id="KW-0694">RNA-binding</keyword>
<dbReference type="GO" id="GO:0005840">
    <property type="term" value="C:ribosome"/>
    <property type="evidence" value="ECO:0007669"/>
    <property type="project" value="UniProtKB-KW"/>
</dbReference>
<protein>
    <recommendedName>
        <fullName evidence="6">Large ribosomal subunit protein uL4c</fullName>
    </recommendedName>
    <alternativeName>
        <fullName evidence="7">50S ribosomal protein L4, chloroplastic</fullName>
    </alternativeName>
</protein>
<evidence type="ECO:0000256" key="7">
    <source>
        <dbReference type="ARBA" id="ARBA00035387"/>
    </source>
</evidence>
<evidence type="ECO:0000256" key="3">
    <source>
        <dbReference type="ARBA" id="ARBA00022884"/>
    </source>
</evidence>
<dbReference type="InterPro" id="IPR023574">
    <property type="entry name" value="Ribosomal_uL4_dom_sf"/>
</dbReference>
<keyword evidence="5" id="KW-0687">Ribonucleoprotein</keyword>
<dbReference type="Proteomes" id="UP000515124">
    <property type="component" value="Unplaced"/>
</dbReference>
<sequence>MEVWGKKGEDDGRAGCGCQPFNAITAASDPPPSSKTSRACQGSTWTPLQPGGGVIFRPKPRDWSIKINRKEKRLAISMTVACATENTIVVEDFSDEFEKPKTKEFIAVMKRWGLDPNEKMTFLMREVAEYVRLSSRNIGTLKMLTLRTLNLFDILNADKLILKLEIVNYLNAIYGLNYEGNDEDEEDKEGA</sequence>
<comment type="similarity">
    <text evidence="1">Belongs to the universal ribosomal protein uL4 family.</text>
</comment>
<evidence type="ECO:0000256" key="2">
    <source>
        <dbReference type="ARBA" id="ARBA00022730"/>
    </source>
</evidence>
<keyword evidence="4" id="KW-0689">Ribosomal protein</keyword>
<evidence type="ECO:0000256" key="5">
    <source>
        <dbReference type="ARBA" id="ARBA00023274"/>
    </source>
</evidence>
<organism evidence="9 10">
    <name type="scientific">Prunus avium</name>
    <name type="common">Cherry</name>
    <name type="synonym">Cerasus avium</name>
    <dbReference type="NCBI Taxonomy" id="42229"/>
    <lineage>
        <taxon>Eukaryota</taxon>
        <taxon>Viridiplantae</taxon>
        <taxon>Streptophyta</taxon>
        <taxon>Embryophyta</taxon>
        <taxon>Tracheophyta</taxon>
        <taxon>Spermatophyta</taxon>
        <taxon>Magnoliopsida</taxon>
        <taxon>eudicotyledons</taxon>
        <taxon>Gunneridae</taxon>
        <taxon>Pentapetalae</taxon>
        <taxon>rosids</taxon>
        <taxon>fabids</taxon>
        <taxon>Rosales</taxon>
        <taxon>Rosaceae</taxon>
        <taxon>Amygdaloideae</taxon>
        <taxon>Amygdaleae</taxon>
        <taxon>Prunus</taxon>
    </lineage>
</organism>
<evidence type="ECO:0000256" key="1">
    <source>
        <dbReference type="ARBA" id="ARBA00010528"/>
    </source>
</evidence>
<feature type="compositionally biased region" description="Polar residues" evidence="8">
    <location>
        <begin position="34"/>
        <end position="43"/>
    </location>
</feature>
<dbReference type="Pfam" id="PF00573">
    <property type="entry name" value="Ribosomal_L4"/>
    <property type="match status" value="1"/>
</dbReference>
<name>A0A6P5ST32_PRUAV</name>
<feature type="region of interest" description="Disordered" evidence="8">
    <location>
        <begin position="23"/>
        <end position="43"/>
    </location>
</feature>
<evidence type="ECO:0000256" key="8">
    <source>
        <dbReference type="SAM" id="MobiDB-lite"/>
    </source>
</evidence>
<accession>A0A6P5ST32</accession>
<dbReference type="InterPro" id="IPR013005">
    <property type="entry name" value="Ribosomal_uL4-like"/>
</dbReference>
<dbReference type="GO" id="GO:1990904">
    <property type="term" value="C:ribonucleoprotein complex"/>
    <property type="evidence" value="ECO:0007669"/>
    <property type="project" value="UniProtKB-KW"/>
</dbReference>
<dbReference type="InterPro" id="IPR002136">
    <property type="entry name" value="Ribosomal_uL4"/>
</dbReference>
<keyword evidence="2" id="KW-0699">rRNA-binding</keyword>
<reference evidence="10" key="1">
    <citation type="submission" date="2025-08" db="UniProtKB">
        <authorList>
            <consortium name="RefSeq"/>
        </authorList>
    </citation>
    <scope>IDENTIFICATION</scope>
</reference>
<gene>
    <name evidence="10" type="primary">LOC110759606</name>
</gene>
<dbReference type="PANTHER" id="PTHR10746:SF17">
    <property type="entry name" value="LARGE RIBOSOMAL SUBUNIT PROTEIN UL4C"/>
    <property type="match status" value="1"/>
</dbReference>
<dbReference type="AlphaFoldDB" id="A0A6P5ST32"/>
<dbReference type="PANTHER" id="PTHR10746">
    <property type="entry name" value="50S RIBOSOMAL PROTEIN L4"/>
    <property type="match status" value="1"/>
</dbReference>
<evidence type="ECO:0000313" key="9">
    <source>
        <dbReference type="Proteomes" id="UP000515124"/>
    </source>
</evidence>
<dbReference type="GeneID" id="110759606"/>
<dbReference type="Gene3D" id="3.40.1370.10">
    <property type="match status" value="1"/>
</dbReference>
<proteinExistence type="inferred from homology"/>
<evidence type="ECO:0000256" key="6">
    <source>
        <dbReference type="ARBA" id="ARBA00035208"/>
    </source>
</evidence>
<dbReference type="GO" id="GO:0019843">
    <property type="term" value="F:rRNA binding"/>
    <property type="evidence" value="ECO:0007669"/>
    <property type="project" value="UniProtKB-KW"/>
</dbReference>